<evidence type="ECO:0000313" key="2">
    <source>
        <dbReference type="Proteomes" id="UP000245626"/>
    </source>
</evidence>
<evidence type="ECO:0000313" key="1">
    <source>
        <dbReference type="EMBL" id="PWN53369.1"/>
    </source>
</evidence>
<dbReference type="Proteomes" id="UP000245626">
    <property type="component" value="Unassembled WGS sequence"/>
</dbReference>
<proteinExistence type="predicted"/>
<reference evidence="1 2" key="1">
    <citation type="journal article" date="2018" name="Mol. Biol. Evol.">
        <title>Broad Genomic Sampling Reveals a Smut Pathogenic Ancestry of the Fungal Clade Ustilaginomycotina.</title>
        <authorList>
            <person name="Kijpornyongpan T."/>
            <person name="Mondo S.J."/>
            <person name="Barry K."/>
            <person name="Sandor L."/>
            <person name="Lee J."/>
            <person name="Lipzen A."/>
            <person name="Pangilinan J."/>
            <person name="LaButti K."/>
            <person name="Hainaut M."/>
            <person name="Henrissat B."/>
            <person name="Grigoriev I.V."/>
            <person name="Spatafora J.W."/>
            <person name="Aime M.C."/>
        </authorList>
    </citation>
    <scope>NUCLEOTIDE SEQUENCE [LARGE SCALE GENOMIC DNA]</scope>
    <source>
        <strain evidence="1 2">SA 807</strain>
    </source>
</reference>
<name>A0ACD0P5P0_9BASI</name>
<protein>
    <submittedName>
        <fullName evidence="1">Uncharacterized protein</fullName>
    </submittedName>
</protein>
<gene>
    <name evidence="1" type="ORF">IE53DRAFT_338869</name>
</gene>
<sequence>MAQPKGVQPLPILSFNQDPKAIQELLLPTVDAGSRRDHVRQALSRILSSTSTSVPVEAHHLPTSHELKLRLEQTRSVQEVLESKASERKQVLRRLLSQRLEEVRKVAEDLEGFGKGVAELEDEMLLLCQGFRTPLSVPPSGGDHRDALVKGGGQEEKAQALLGMDRLKGLNESLERFRLAKAYFEVISRAEQLGLEVLERISSEERKGGESGLGGGPSELDSLTQLCRMVGQSESMEDDDRGRGEGSLPNLNASRFLRSQRDSAFVSIRDSRVKHLKEELARIGWPDSNHGKGRGSPRQPKGQLSGYEGVKLAWIRLCQLQDKAEELGLIPRASAKGANRFDEDRDELPGSEAYVPLMAVQVLVEPLLLRFRYHFDGDRSTNRLDKPEWYLSHISSLILSQSNLFRPSLQGVKGSGGEVSKLFRLYSKTAPPHPNKLEYRHVDTYSELLHSLLLPLKRKLRSSIPSLLPHPPLLAHTIFQTLTFDEELREKFAPCLTVRGGRGCIRLADQVLMNRLWFTSWLKGEKEFSKRSFDEVLNSSRAWTIGSKDSMAEDDENEQLSVKRKIDRELEEMMRMVKTTLSARKLVEILESITERYRPLPDTHQKVRFITKVQKPLLDQYHKRLRKGLEFFETSRGGRNFKSIPGDIPGNAGGAGYPGSNDKDRQVTSSSASSTGLVGLGGLLKILLSALHIREEVEGWSESAFFIEISEEVGKGLAGPVGEPSDSDFDRELDNASLGDLLRRGFKRGGVEGRGSHVTGGRWGLSTSHEVGKGESLGIWDEVLAKYQGLVNRSIECIERFIIHEVLEPMRSYSNRRWDLSLPSSSRESGEENGEGHEDGRAGEEDDEEDIPTPSLIPCLYQFSNLVSQVVLLLEPTLAIPIYRRVSRGISLAVVERVIMAGGSRRFDRKGCLRFKKDVENGWLGVAREISSSNPPSTALGMVAPGSEVAKVKGPLGRNPEKGFKILTDVATLLCLPISDDKGTGTGATAGREGFHNLHPYKGWNLDKAVRVLKLVERLGENERNRNPRAKGAGEEKEEIQRFLTDLDIEHSWDTTGSRCDLRMDFNLREVVRRKVEFP</sequence>
<keyword evidence="2" id="KW-1185">Reference proteome</keyword>
<organism evidence="1 2">
    <name type="scientific">Violaceomyces palustris</name>
    <dbReference type="NCBI Taxonomy" id="1673888"/>
    <lineage>
        <taxon>Eukaryota</taxon>
        <taxon>Fungi</taxon>
        <taxon>Dikarya</taxon>
        <taxon>Basidiomycota</taxon>
        <taxon>Ustilaginomycotina</taxon>
        <taxon>Ustilaginomycetes</taxon>
        <taxon>Violaceomycetales</taxon>
        <taxon>Violaceomycetaceae</taxon>
        <taxon>Violaceomyces</taxon>
    </lineage>
</organism>
<dbReference type="EMBL" id="KZ819728">
    <property type="protein sequence ID" value="PWN53369.1"/>
    <property type="molecule type" value="Genomic_DNA"/>
</dbReference>
<accession>A0ACD0P5P0</accession>